<dbReference type="EMBL" id="CADCTF010000098">
    <property type="protein sequence ID" value="CAA9244875.1"/>
    <property type="molecule type" value="Genomic_DNA"/>
</dbReference>
<dbReference type="GO" id="GO:0022857">
    <property type="term" value="F:transmembrane transporter activity"/>
    <property type="evidence" value="ECO:0007669"/>
    <property type="project" value="InterPro"/>
</dbReference>
<evidence type="ECO:0000256" key="4">
    <source>
        <dbReference type="ARBA" id="ARBA00022692"/>
    </source>
</evidence>
<feature type="transmembrane region" description="Helical" evidence="7">
    <location>
        <begin position="103"/>
        <end position="125"/>
    </location>
</feature>
<evidence type="ECO:0000313" key="9">
    <source>
        <dbReference type="EMBL" id="CAA9244875.1"/>
    </source>
</evidence>
<feature type="transmembrane region" description="Helical" evidence="7">
    <location>
        <begin position="262"/>
        <end position="283"/>
    </location>
</feature>
<dbReference type="GO" id="GO:0005886">
    <property type="term" value="C:plasma membrane"/>
    <property type="evidence" value="ECO:0007669"/>
    <property type="project" value="UniProtKB-SubCell"/>
</dbReference>
<keyword evidence="5 7" id="KW-1133">Transmembrane helix</keyword>
<evidence type="ECO:0000256" key="3">
    <source>
        <dbReference type="ARBA" id="ARBA00022475"/>
    </source>
</evidence>
<dbReference type="Gene3D" id="1.20.1720.10">
    <property type="entry name" value="Multidrug resistance protein D"/>
    <property type="match status" value="1"/>
</dbReference>
<evidence type="ECO:0000256" key="1">
    <source>
        <dbReference type="ARBA" id="ARBA00004651"/>
    </source>
</evidence>
<feature type="transmembrane region" description="Helical" evidence="7">
    <location>
        <begin position="223"/>
        <end position="241"/>
    </location>
</feature>
<dbReference type="Pfam" id="PF07690">
    <property type="entry name" value="MFS_1"/>
    <property type="match status" value="1"/>
</dbReference>
<evidence type="ECO:0000259" key="8">
    <source>
        <dbReference type="PROSITE" id="PS50850"/>
    </source>
</evidence>
<proteinExistence type="predicted"/>
<feature type="transmembrane region" description="Helical" evidence="7">
    <location>
        <begin position="289"/>
        <end position="310"/>
    </location>
</feature>
<keyword evidence="6 7" id="KW-0472">Membrane</keyword>
<feature type="transmembrane region" description="Helical" evidence="7">
    <location>
        <begin position="390"/>
        <end position="411"/>
    </location>
</feature>
<dbReference type="NCBIfam" id="TIGR00711">
    <property type="entry name" value="efflux_EmrB"/>
    <property type="match status" value="1"/>
</dbReference>
<feature type="transmembrane region" description="Helical" evidence="7">
    <location>
        <begin position="137"/>
        <end position="159"/>
    </location>
</feature>
<dbReference type="PANTHER" id="PTHR42718">
    <property type="entry name" value="MAJOR FACILITATOR SUPERFAMILY MULTIDRUG TRANSPORTER MFSC"/>
    <property type="match status" value="1"/>
</dbReference>
<dbReference type="AlphaFoldDB" id="A0A6J4I7P7"/>
<feature type="transmembrane region" description="Helical" evidence="7">
    <location>
        <begin position="165"/>
        <end position="187"/>
    </location>
</feature>
<dbReference type="InterPro" id="IPR036259">
    <property type="entry name" value="MFS_trans_sf"/>
</dbReference>
<dbReference type="SUPFAM" id="SSF103473">
    <property type="entry name" value="MFS general substrate transporter"/>
    <property type="match status" value="1"/>
</dbReference>
<feature type="transmembrane region" description="Helical" evidence="7">
    <location>
        <begin position="322"/>
        <end position="342"/>
    </location>
</feature>
<feature type="transmembrane region" description="Helical" evidence="7">
    <location>
        <begin position="354"/>
        <end position="378"/>
    </location>
</feature>
<organism evidence="9">
    <name type="scientific">uncultured Acidimicrobiales bacterium</name>
    <dbReference type="NCBI Taxonomy" id="310071"/>
    <lineage>
        <taxon>Bacteria</taxon>
        <taxon>Bacillati</taxon>
        <taxon>Actinomycetota</taxon>
        <taxon>Acidimicrobiia</taxon>
        <taxon>Acidimicrobiales</taxon>
        <taxon>environmental samples</taxon>
    </lineage>
</organism>
<evidence type="ECO:0000256" key="7">
    <source>
        <dbReference type="SAM" id="Phobius"/>
    </source>
</evidence>
<feature type="transmembrane region" description="Helical" evidence="7">
    <location>
        <begin position="199"/>
        <end position="217"/>
    </location>
</feature>
<feature type="transmembrane region" description="Helical" evidence="7">
    <location>
        <begin position="12"/>
        <end position="34"/>
    </location>
</feature>
<dbReference type="InterPro" id="IPR004638">
    <property type="entry name" value="EmrB-like"/>
</dbReference>
<evidence type="ECO:0000256" key="2">
    <source>
        <dbReference type="ARBA" id="ARBA00022448"/>
    </source>
</evidence>
<keyword evidence="4 7" id="KW-0812">Transmembrane</keyword>
<accession>A0A6J4I7P7</accession>
<dbReference type="CDD" id="cd17321">
    <property type="entry name" value="MFS_MMR_MDR_like"/>
    <property type="match status" value="1"/>
</dbReference>
<keyword evidence="3" id="KW-1003">Cell membrane</keyword>
<evidence type="ECO:0000256" key="6">
    <source>
        <dbReference type="ARBA" id="ARBA00023136"/>
    </source>
</evidence>
<dbReference type="PANTHER" id="PTHR42718:SF42">
    <property type="entry name" value="EXPORT PROTEIN"/>
    <property type="match status" value="1"/>
</dbReference>
<dbReference type="PROSITE" id="PS50850">
    <property type="entry name" value="MFS"/>
    <property type="match status" value="1"/>
</dbReference>
<feature type="transmembrane region" description="Helical" evidence="7">
    <location>
        <begin position="46"/>
        <end position="66"/>
    </location>
</feature>
<feature type="domain" description="Major facilitator superfamily (MFS) profile" evidence="8">
    <location>
        <begin position="12"/>
        <end position="453"/>
    </location>
</feature>
<sequence length="479" mass="48247">MIRFGTPVARRVIAATVLGSGIAFLDGTIVNVALPTIGEDLGTSLGGLQWIANAYLVTLSALLLLGGSLGDRLGRRRMFVTGLAGFTLASLLCGAAPNTGALIAARALQGVAAALLVPGSLSIIAATFHPDDRAQAIGAWSGLAGVTTSVGPFVGGWLIDSVSWRFIFFINVPLAAVAIVLAVRHVPETRAPIRGPMDVWGAALATLTLAAASYAAIEHTGLRSVVAAAVAAVGLVAFIVVEKTIRHPMLPLGMFRSTQFTGANLVTLAVYAGFGGAMFLIVLRLQASLGYSALEAGAAFVPFTVLLLVLSRGAGQLAQRIGARLPMTAGPLLTAAGVLLLSRVAPGTQYLSGVLPGVVVVGLGMSLTVAPLTAAVLAGADAEQTGVASGVNNAIARLGGLLAVAAIPAVAGIRSDLPIAATLDRGFERGLLVAAGLTAAGGLIAAALVRRTAAVEPLTRASVLEACDDPPVAADHRAT</sequence>
<dbReference type="InterPro" id="IPR020846">
    <property type="entry name" value="MFS_dom"/>
</dbReference>
<name>A0A6J4I7P7_9ACTN</name>
<keyword evidence="2" id="KW-0813">Transport</keyword>
<comment type="subcellular location">
    <subcellularLocation>
        <location evidence="1">Cell membrane</location>
        <topology evidence="1">Multi-pass membrane protein</topology>
    </subcellularLocation>
</comment>
<dbReference type="InterPro" id="IPR011701">
    <property type="entry name" value="MFS"/>
</dbReference>
<reference evidence="9" key="1">
    <citation type="submission" date="2020-02" db="EMBL/GenBank/DDBJ databases">
        <authorList>
            <person name="Meier V. D."/>
        </authorList>
    </citation>
    <scope>NUCLEOTIDE SEQUENCE</scope>
    <source>
        <strain evidence="9">AVDCRST_MAG50</strain>
    </source>
</reference>
<feature type="transmembrane region" description="Helical" evidence="7">
    <location>
        <begin position="78"/>
        <end position="97"/>
    </location>
</feature>
<feature type="transmembrane region" description="Helical" evidence="7">
    <location>
        <begin position="431"/>
        <end position="449"/>
    </location>
</feature>
<gene>
    <name evidence="9" type="ORF">AVDCRST_MAG50-1907</name>
</gene>
<evidence type="ECO:0000256" key="5">
    <source>
        <dbReference type="ARBA" id="ARBA00022989"/>
    </source>
</evidence>
<protein>
    <submittedName>
        <fullName evidence="9">Uncharacterized MFS-type transporter</fullName>
    </submittedName>
</protein>
<dbReference type="Gene3D" id="1.20.1250.20">
    <property type="entry name" value="MFS general substrate transporter like domains"/>
    <property type="match status" value="1"/>
</dbReference>